<dbReference type="GO" id="GO:0051225">
    <property type="term" value="P:spindle assembly"/>
    <property type="evidence" value="ECO:0007669"/>
    <property type="project" value="TreeGrafter"/>
</dbReference>
<evidence type="ECO:0000313" key="9">
    <source>
        <dbReference type="EMBL" id="CEG49479.1"/>
    </source>
</evidence>
<dbReference type="InterPro" id="IPR040457">
    <property type="entry name" value="GCP_C"/>
</dbReference>
<protein>
    <submittedName>
        <fullName evidence="9">Gamma-tubulin complex component 6</fullName>
    </submittedName>
</protein>
<dbReference type="PANTHER" id="PTHR19302">
    <property type="entry name" value="GAMMA TUBULIN COMPLEX PROTEIN"/>
    <property type="match status" value="1"/>
</dbReference>
<keyword evidence="3" id="KW-0963">Cytoplasm</keyword>
<dbReference type="RefSeq" id="XP_024585848.1">
    <property type="nucleotide sequence ID" value="XM_024720673.1"/>
</dbReference>
<dbReference type="GO" id="GO:0007020">
    <property type="term" value="P:microtubule nucleation"/>
    <property type="evidence" value="ECO:0007669"/>
    <property type="project" value="InterPro"/>
</dbReference>
<feature type="domain" description="Gamma tubulin complex component protein N-terminal" evidence="8">
    <location>
        <begin position="390"/>
        <end position="666"/>
    </location>
</feature>
<evidence type="ECO:0000313" key="10">
    <source>
        <dbReference type="Proteomes" id="UP000054928"/>
    </source>
</evidence>
<dbReference type="Pfam" id="PF04130">
    <property type="entry name" value="GCP_C_terminal"/>
    <property type="match status" value="1"/>
</dbReference>
<comment type="subcellular location">
    <subcellularLocation>
        <location evidence="1">Cytoplasm</location>
        <location evidence="1">Cytoskeleton</location>
    </subcellularLocation>
</comment>
<dbReference type="OMA" id="HCHEEYV"/>
<dbReference type="GO" id="GO:0051321">
    <property type="term" value="P:meiotic cell cycle"/>
    <property type="evidence" value="ECO:0007669"/>
    <property type="project" value="TreeGrafter"/>
</dbReference>
<feature type="region of interest" description="Disordered" evidence="6">
    <location>
        <begin position="206"/>
        <end position="233"/>
    </location>
</feature>
<keyword evidence="4" id="KW-0493">Microtubule</keyword>
<name>A0A0P1B5J1_PLAHL</name>
<dbReference type="STRING" id="4781.A0A0P1B5J1"/>
<comment type="similarity">
    <text evidence="2">Belongs to the TUBGCP family.</text>
</comment>
<dbReference type="GO" id="GO:0000278">
    <property type="term" value="P:mitotic cell cycle"/>
    <property type="evidence" value="ECO:0007669"/>
    <property type="project" value="TreeGrafter"/>
</dbReference>
<dbReference type="Pfam" id="PF17681">
    <property type="entry name" value="GCP_N_terminal"/>
    <property type="match status" value="1"/>
</dbReference>
<evidence type="ECO:0000256" key="3">
    <source>
        <dbReference type="ARBA" id="ARBA00022490"/>
    </source>
</evidence>
<dbReference type="Proteomes" id="UP000054928">
    <property type="component" value="Unassembled WGS sequence"/>
</dbReference>
<evidence type="ECO:0000256" key="2">
    <source>
        <dbReference type="ARBA" id="ARBA00010337"/>
    </source>
</evidence>
<feature type="domain" description="Gamma tubulin complex component C-terminal" evidence="7">
    <location>
        <begin position="1131"/>
        <end position="1435"/>
    </location>
</feature>
<proteinExistence type="inferred from homology"/>
<dbReference type="OrthoDB" id="78652at2759"/>
<evidence type="ECO:0000256" key="4">
    <source>
        <dbReference type="ARBA" id="ARBA00022701"/>
    </source>
</evidence>
<reference evidence="10" key="1">
    <citation type="submission" date="2014-09" db="EMBL/GenBank/DDBJ databases">
        <authorList>
            <person name="Sharma Rahul"/>
            <person name="Thines Marco"/>
        </authorList>
    </citation>
    <scope>NUCLEOTIDE SEQUENCE [LARGE SCALE GENOMIC DNA]</scope>
</reference>
<accession>A0A0P1B5J1</accession>
<evidence type="ECO:0000256" key="1">
    <source>
        <dbReference type="ARBA" id="ARBA00004245"/>
    </source>
</evidence>
<keyword evidence="10" id="KW-1185">Reference proteome</keyword>
<keyword evidence="5" id="KW-0206">Cytoskeleton</keyword>
<dbReference type="PANTHER" id="PTHR19302:SF70">
    <property type="entry name" value="GAMMA-TUBULIN COMPLEX COMPONENT 6"/>
    <property type="match status" value="1"/>
</dbReference>
<dbReference type="InterPro" id="IPR041470">
    <property type="entry name" value="GCP_N"/>
</dbReference>
<evidence type="ECO:0000259" key="7">
    <source>
        <dbReference type="Pfam" id="PF04130"/>
    </source>
</evidence>
<evidence type="ECO:0000256" key="5">
    <source>
        <dbReference type="ARBA" id="ARBA00023212"/>
    </source>
</evidence>
<evidence type="ECO:0000256" key="6">
    <source>
        <dbReference type="SAM" id="MobiDB-lite"/>
    </source>
</evidence>
<dbReference type="Gene3D" id="1.20.120.1900">
    <property type="entry name" value="Gamma-tubulin complex, C-terminal domain"/>
    <property type="match status" value="1"/>
</dbReference>
<dbReference type="GO" id="GO:0000930">
    <property type="term" value="C:gamma-tubulin complex"/>
    <property type="evidence" value="ECO:0007669"/>
    <property type="project" value="TreeGrafter"/>
</dbReference>
<dbReference type="InterPro" id="IPR042241">
    <property type="entry name" value="GCP_C_sf"/>
</dbReference>
<dbReference type="InterPro" id="IPR007259">
    <property type="entry name" value="GCP"/>
</dbReference>
<evidence type="ECO:0000259" key="8">
    <source>
        <dbReference type="Pfam" id="PF17681"/>
    </source>
</evidence>
<dbReference type="GeneID" id="36402297"/>
<dbReference type="GO" id="GO:0000922">
    <property type="term" value="C:spindle pole"/>
    <property type="evidence" value="ECO:0007669"/>
    <property type="project" value="InterPro"/>
</dbReference>
<dbReference type="GO" id="GO:0031122">
    <property type="term" value="P:cytoplasmic microtubule organization"/>
    <property type="evidence" value="ECO:0007669"/>
    <property type="project" value="TreeGrafter"/>
</dbReference>
<organism evidence="9 10">
    <name type="scientific">Plasmopara halstedii</name>
    <name type="common">Downy mildew of sunflower</name>
    <dbReference type="NCBI Taxonomy" id="4781"/>
    <lineage>
        <taxon>Eukaryota</taxon>
        <taxon>Sar</taxon>
        <taxon>Stramenopiles</taxon>
        <taxon>Oomycota</taxon>
        <taxon>Peronosporomycetes</taxon>
        <taxon>Peronosporales</taxon>
        <taxon>Peronosporaceae</taxon>
        <taxon>Plasmopara</taxon>
    </lineage>
</organism>
<dbReference type="GO" id="GO:0005874">
    <property type="term" value="C:microtubule"/>
    <property type="evidence" value="ECO:0007669"/>
    <property type="project" value="UniProtKB-KW"/>
</dbReference>
<dbReference type="GO" id="GO:0043015">
    <property type="term" value="F:gamma-tubulin binding"/>
    <property type="evidence" value="ECO:0007669"/>
    <property type="project" value="InterPro"/>
</dbReference>
<dbReference type="EMBL" id="CCYD01003055">
    <property type="protein sequence ID" value="CEG49479.1"/>
    <property type="molecule type" value="Genomic_DNA"/>
</dbReference>
<dbReference type="GO" id="GO:0051011">
    <property type="term" value="F:microtubule minus-end binding"/>
    <property type="evidence" value="ECO:0007669"/>
    <property type="project" value="TreeGrafter"/>
</dbReference>
<sequence>MAAQDAGVVDLLRRLQSHICCEAPNEFKHILAIYERLLNFHKDTNVSAQRGLLDIRAKLLSCGQDANAVNRMDRTIEHCINLGQQHTVVDDVIHLLVALAGGYDGDTFDREDAKLLTSKESSLSLTDEKTRPGDCIQMRNIDMVQRSRAIFLKAPISLQEKSLYSRSIFSNIGNGIPGQHTGLWCPCTDARDDRVLPNRVQNKQPSLFFSLPDKGSDQQSSDDEFTTSNTTQIQPHGQGYMNYLSLHFTLGAEKQSNRLSTRKLLSPLGSSQNVNCESQAQQEKWGVASSITEESSWELESSCDCAETWVAQTYAWEDLGDRAGLPENHAKPSAWENNWSLRDQEISDSFACNRDPLFEICEADLIEVRVKRTGMISLLLTYVLTPKSSLLALNGVESTVFRRNIQAAEFELPRRLRLKLPFTTVSSTMSVLEVFRISGTMIMRLELLALFYSQDPSRGGKTLQAMGDALQLYLSVHRTLVETISRQCLETLSSENNQENHIISVTKVLYKTRGVCRVAKNVGVTFCCDVDDFWSLLQKGKFPRGIALLNRLHHYVSTLRVDDSSGRNHALVTWFLVKCCSPLLEMLSSLILTGKVDEKTDLLNEFDATTWSANMLTMTVTGGGDELFSDNFSDKVTEMLPKFLSNISSVIAHLSQILALLRGVNAPISTRYLAPLKLHLRGDQAIKLVEKWKSKMERMDDVAFTEEMYHLDNKDTYGKVSGETFAAVGESEQDVLRVNVRGSGVLIKIASVTNGMVLFKHEAGRESKLQSLELEGKKHQFEVTQQGVDDIKQINEIGKALADRQANGSEAILTEHFALIVGVEERHDYMRWRRDRALRLSTAREQLQCLRGKDLTEWLIESRRKKSTLNPVDGMADCVPNEKILKRTTVMTGKTSRKSDSEIKQKVFKEVDSDAATCISFETRARDRRSYIKAKDSNKAINHAEYWRNSVKLLEKTSDSSSNEDIAFIDRESYRKGVPHLYTSKGNGAAIYCNLNDLLHGESTLAENGGLFPALLIDRKDPTRDKRIFRSKSSNRSKELTSDIGTQMSAASQILENTRLPLSSVHPFFSTLLTEEDIGLLTQALTDTASKVELNSFASVVDCCIENPVRFLAEKFEQVALDCFRHPLQILEHLCWLRKLMLMSEGLCMDIFARDLLVGTRSNTRAKWGIKGCLSSVLNMALIEASVKQDGIVQAFHYETTSALSQMLNTLAMIPTVSKILNEIELLYDVKWPLGFVINTQTLDQYKQMHRFLLHVRLISLEFREVWTMLRTFRRQGSLSSSLDRLCGGTVFKIQMFLRAYNETFATQVLMVAWTELELEVKQATKLVEIRHCHEKYVVFAITCCFLDEHAFDIHLAFLDLLTAAWSLTEFLRALGRHVTGTSRQEAHLGILCDKSNAALRVMIEKLHHCNQTAERNTRRFSECLLIRLNLNNYYFMGDA</sequence>